<dbReference type="GO" id="GO:0000976">
    <property type="term" value="F:transcription cis-regulatory region binding"/>
    <property type="evidence" value="ECO:0007669"/>
    <property type="project" value="TreeGrafter"/>
</dbReference>
<evidence type="ECO:0000259" key="3">
    <source>
        <dbReference type="PROSITE" id="PS50977"/>
    </source>
</evidence>
<gene>
    <name evidence="4" type="ORF">FM101_13855</name>
</gene>
<feature type="DNA-binding region" description="H-T-H motif" evidence="2">
    <location>
        <begin position="43"/>
        <end position="62"/>
    </location>
</feature>
<keyword evidence="5" id="KW-1185">Reference proteome</keyword>
<proteinExistence type="predicted"/>
<feature type="domain" description="HTH tetR-type" evidence="3">
    <location>
        <begin position="20"/>
        <end position="80"/>
    </location>
</feature>
<dbReference type="InterPro" id="IPR001647">
    <property type="entry name" value="HTH_TetR"/>
</dbReference>
<dbReference type="PROSITE" id="PS50977">
    <property type="entry name" value="HTH_TETR_2"/>
    <property type="match status" value="1"/>
</dbReference>
<name>A0A1R4GU82_9MICC</name>
<dbReference type="Gene3D" id="1.10.10.60">
    <property type="entry name" value="Homeodomain-like"/>
    <property type="match status" value="1"/>
</dbReference>
<dbReference type="PRINTS" id="PR00455">
    <property type="entry name" value="HTHTETR"/>
</dbReference>
<evidence type="ECO:0000313" key="4">
    <source>
        <dbReference type="EMBL" id="SJM71806.1"/>
    </source>
</evidence>
<dbReference type="PANTHER" id="PTHR30055:SF226">
    <property type="entry name" value="HTH-TYPE TRANSCRIPTIONAL REGULATOR PKSA"/>
    <property type="match status" value="1"/>
</dbReference>
<evidence type="ECO:0000313" key="5">
    <source>
        <dbReference type="Proteomes" id="UP000195913"/>
    </source>
</evidence>
<dbReference type="Gene3D" id="1.10.357.10">
    <property type="entry name" value="Tetracycline Repressor, domain 2"/>
    <property type="match status" value="1"/>
</dbReference>
<dbReference type="RefSeq" id="WP_158225842.1">
    <property type="nucleotide sequence ID" value="NZ_FUHW01000044.1"/>
</dbReference>
<dbReference type="EMBL" id="FUHW01000044">
    <property type="protein sequence ID" value="SJM71806.1"/>
    <property type="molecule type" value="Genomic_DNA"/>
</dbReference>
<dbReference type="InterPro" id="IPR050109">
    <property type="entry name" value="HTH-type_TetR-like_transc_reg"/>
</dbReference>
<dbReference type="AlphaFoldDB" id="A0A1R4GU82"/>
<dbReference type="Proteomes" id="UP000195913">
    <property type="component" value="Unassembled WGS sequence"/>
</dbReference>
<organism evidence="4 5">
    <name type="scientific">Arthrobacter rhombi</name>
    <dbReference type="NCBI Taxonomy" id="71253"/>
    <lineage>
        <taxon>Bacteria</taxon>
        <taxon>Bacillati</taxon>
        <taxon>Actinomycetota</taxon>
        <taxon>Actinomycetes</taxon>
        <taxon>Micrococcales</taxon>
        <taxon>Micrococcaceae</taxon>
        <taxon>Arthrobacter</taxon>
    </lineage>
</organism>
<evidence type="ECO:0000256" key="2">
    <source>
        <dbReference type="PROSITE-ProRule" id="PRU00335"/>
    </source>
</evidence>
<keyword evidence="1 2" id="KW-0238">DNA-binding</keyword>
<accession>A0A1R4GU82</accession>
<evidence type="ECO:0000256" key="1">
    <source>
        <dbReference type="ARBA" id="ARBA00023125"/>
    </source>
</evidence>
<protein>
    <submittedName>
        <fullName evidence="4">Transcriptional regulator, TetR family</fullName>
    </submittedName>
</protein>
<reference evidence="4 5" key="1">
    <citation type="submission" date="2017-02" db="EMBL/GenBank/DDBJ databases">
        <authorList>
            <person name="Peterson S.W."/>
        </authorList>
    </citation>
    <scope>NUCLEOTIDE SEQUENCE [LARGE SCALE GENOMIC DNA]</scope>
    <source>
        <strain evidence="4 5">B Ar 00.02</strain>
    </source>
</reference>
<dbReference type="InterPro" id="IPR009057">
    <property type="entry name" value="Homeodomain-like_sf"/>
</dbReference>
<dbReference type="SUPFAM" id="SSF46689">
    <property type="entry name" value="Homeodomain-like"/>
    <property type="match status" value="1"/>
</dbReference>
<sequence length="221" mass="23628">MTPLPESSTSGPSRREINKTATRAAIVDAAMTLLRAEGFEAVTADRVADAAGVSRRTFFNYFPSLEAALNGPTEAFVEHVIQLFEAQPRELPIMSAAVNALNGMADRSLLAPVAELVTVSHSSPQLDRLELESWNDCAERLVAMIVTRVPSTDPLTASVFANSIIGAGRAAVDFWIEQAGGDLSEASITILQQHLTTALSQLRDGFPTLNVPATPAQIREA</sequence>
<dbReference type="PANTHER" id="PTHR30055">
    <property type="entry name" value="HTH-TYPE TRANSCRIPTIONAL REGULATOR RUTR"/>
    <property type="match status" value="1"/>
</dbReference>
<dbReference type="GO" id="GO:0003700">
    <property type="term" value="F:DNA-binding transcription factor activity"/>
    <property type="evidence" value="ECO:0007669"/>
    <property type="project" value="TreeGrafter"/>
</dbReference>
<dbReference type="Pfam" id="PF00440">
    <property type="entry name" value="TetR_N"/>
    <property type="match status" value="1"/>
</dbReference>